<proteinExistence type="predicted"/>
<gene>
    <name evidence="2" type="ORF">K0504_17570</name>
</gene>
<dbReference type="EMBL" id="JAHZSS010000030">
    <property type="protein sequence ID" value="MBW8192850.1"/>
    <property type="molecule type" value="Genomic_DNA"/>
</dbReference>
<accession>A0ABS7EKL5</accession>
<protein>
    <submittedName>
        <fullName evidence="2">Uncharacterized protein</fullName>
    </submittedName>
</protein>
<organism evidence="2 3">
    <name type="scientific">Neiella holothuriorum</name>
    <dbReference type="NCBI Taxonomy" id="2870530"/>
    <lineage>
        <taxon>Bacteria</taxon>
        <taxon>Pseudomonadati</taxon>
        <taxon>Pseudomonadota</taxon>
        <taxon>Gammaproteobacteria</taxon>
        <taxon>Alteromonadales</taxon>
        <taxon>Echinimonadaceae</taxon>
        <taxon>Neiella</taxon>
    </lineage>
</organism>
<reference evidence="2" key="1">
    <citation type="submission" date="2021-07" db="EMBL/GenBank/DDBJ databases">
        <title>Neiella marina sp. nov., isolated from the intestinal content of sea cucumber Apostichopus japonicus.</title>
        <authorList>
            <person name="Bai X."/>
        </authorList>
    </citation>
    <scope>NUCLEOTIDE SEQUENCE</scope>
    <source>
        <strain evidence="2">126</strain>
    </source>
</reference>
<dbReference type="Proteomes" id="UP001166251">
    <property type="component" value="Unassembled WGS sequence"/>
</dbReference>
<dbReference type="RefSeq" id="WP_220105472.1">
    <property type="nucleotide sequence ID" value="NZ_JAHZSS010000030.1"/>
</dbReference>
<name>A0ABS7EKL5_9GAMM</name>
<evidence type="ECO:0000313" key="3">
    <source>
        <dbReference type="Proteomes" id="UP001166251"/>
    </source>
</evidence>
<feature type="compositionally biased region" description="Polar residues" evidence="1">
    <location>
        <begin position="1"/>
        <end position="11"/>
    </location>
</feature>
<evidence type="ECO:0000256" key="1">
    <source>
        <dbReference type="SAM" id="MobiDB-lite"/>
    </source>
</evidence>
<feature type="region of interest" description="Disordered" evidence="1">
    <location>
        <begin position="1"/>
        <end position="28"/>
    </location>
</feature>
<sequence>MSQQNLASEGQTPMKAEQSWALQQVSKGNTLPRGRVFDAYRNAAADKVTAAAPVAKAKLAAVKKAAPKVAEKPAPKAESAAPAGLTDAQAKAFAELQANGGWASAKDLGARKATLDALVKKEAAETQEQDGEAVYKAK</sequence>
<evidence type="ECO:0000313" key="2">
    <source>
        <dbReference type="EMBL" id="MBW8192850.1"/>
    </source>
</evidence>
<keyword evidence="3" id="KW-1185">Reference proteome</keyword>
<comment type="caution">
    <text evidence="2">The sequence shown here is derived from an EMBL/GenBank/DDBJ whole genome shotgun (WGS) entry which is preliminary data.</text>
</comment>